<feature type="region of interest" description="Disordered" evidence="1">
    <location>
        <begin position="196"/>
        <end position="266"/>
    </location>
</feature>
<reference evidence="2" key="1">
    <citation type="submission" date="2021-01" db="EMBL/GenBank/DDBJ databases">
        <authorList>
            <person name="Kaushik A."/>
        </authorList>
    </citation>
    <scope>NUCLEOTIDE SEQUENCE</scope>
    <source>
        <strain evidence="2">AG1-1C</strain>
    </source>
</reference>
<sequence>MPPMAPKLHVVNVTERWSQSGPDSFITNEETTVTLYPMIPCPLIHGRHFGPVATPCATPSLNPSTNFTQDHDRTPPTRQLDTSFKPRIPSTPSVSIEHHYGNYELTPRDSIGEQRGHRTLSLEYHPLFTTQAQHLDDDNLASAGLGSTTEAAPGSGEKINNLLETFLNAPSTASGLGYDGTKPIAYIEIPNPQFYLPSPANDAPDPQSQDITISKGIPKSSTSEQVRSQNGVQELLPDKTIYTMSSNSRSNEEQSSPTKPQNHASNYPRLAKTYCSISAQADLGQVLSEGGSTNQVERTDKIIPYNDDAIAHSTGGAQFLSDSMVVQVFDSADPDYILRTSNMQQNDLQGQVVPENSAAHTHAPTQTLNQWSGTNQILTTPQVYCPTNAVMSVAECPEYFATPHSPRCPTPNQSHPTHCQPSPPRNSPLHYATHVRPQNSPMLVTTTEFQSTSVLNNFLNAPAPQRYFAPGASLTPDPPQQSPNIDLPRRPRTSSPAAPNERPRFLSATMPNTGRRVSDQSWQLYRTRCDRIQLPSLPPGCTMNTNHVGDNYSLVPQNSRSLPHRAPTRGQAQRGGNFISNYGPAPEVDVSNHGSLTNNARVIGAGEAQNHKSASPALRRRQPGQQHQAIAISQSQLGPGLNRNHEGLRTQSEPEPPTIQSKNAQGQVNQQIQVPNHQSSTRVLPSATEQNGSGTKTAPKRRRSRSSADGTEVVKKQKVTVENPEAARKQSDALTMPSQGQQQGLSIARQDCVYFDVNSWRSSDTNITNQLVPQSISSGANPSSQLQDDHDRDKALSLAAQTENSSETAMGSSEPSQEFCYDGGVVPAAMVEGWWSELQCMGERAGGFDHMGWDLSASNSPLDQQSAFTTGVYSGSRALDQCATILDPLERPAPEAAFPSFGGLPNDLCINHLPQDYYSWNVPSAVA</sequence>
<feature type="region of interest" description="Disordered" evidence="1">
    <location>
        <begin position="406"/>
        <end position="429"/>
    </location>
</feature>
<organism evidence="2 3">
    <name type="scientific">Rhizoctonia solani</name>
    <dbReference type="NCBI Taxonomy" id="456999"/>
    <lineage>
        <taxon>Eukaryota</taxon>
        <taxon>Fungi</taxon>
        <taxon>Dikarya</taxon>
        <taxon>Basidiomycota</taxon>
        <taxon>Agaricomycotina</taxon>
        <taxon>Agaricomycetes</taxon>
        <taxon>Cantharellales</taxon>
        <taxon>Ceratobasidiaceae</taxon>
        <taxon>Rhizoctonia</taxon>
    </lineage>
</organism>
<evidence type="ECO:0000313" key="2">
    <source>
        <dbReference type="EMBL" id="CAE6390491.1"/>
    </source>
</evidence>
<feature type="compositionally biased region" description="Low complexity" evidence="1">
    <location>
        <begin position="245"/>
        <end position="256"/>
    </location>
</feature>
<feature type="compositionally biased region" description="Polar residues" evidence="1">
    <location>
        <begin position="732"/>
        <end position="742"/>
    </location>
</feature>
<protein>
    <submittedName>
        <fullName evidence="2">Uncharacterized protein</fullName>
    </submittedName>
</protein>
<feature type="compositionally biased region" description="Polar residues" evidence="1">
    <location>
        <begin position="410"/>
        <end position="420"/>
    </location>
</feature>
<comment type="caution">
    <text evidence="2">The sequence shown here is derived from an EMBL/GenBank/DDBJ whole genome shotgun (WGS) entry which is preliminary data.</text>
</comment>
<feature type="region of interest" description="Disordered" evidence="1">
    <location>
        <begin position="60"/>
        <end position="95"/>
    </location>
</feature>
<gene>
    <name evidence="2" type="ORF">RDB_LOCUS43617</name>
</gene>
<feature type="region of interest" description="Disordered" evidence="1">
    <location>
        <begin position="556"/>
        <end position="594"/>
    </location>
</feature>
<evidence type="ECO:0000313" key="3">
    <source>
        <dbReference type="Proteomes" id="UP000663846"/>
    </source>
</evidence>
<feature type="region of interest" description="Disordered" evidence="1">
    <location>
        <begin position="609"/>
        <end position="742"/>
    </location>
</feature>
<dbReference type="EMBL" id="CAJMWS010000283">
    <property type="protein sequence ID" value="CAE6390491.1"/>
    <property type="molecule type" value="Genomic_DNA"/>
</dbReference>
<proteinExistence type="predicted"/>
<evidence type="ECO:0000256" key="1">
    <source>
        <dbReference type="SAM" id="MobiDB-lite"/>
    </source>
</evidence>
<dbReference type="Proteomes" id="UP000663846">
    <property type="component" value="Unassembled WGS sequence"/>
</dbReference>
<name>A0A8H2WKW0_9AGAM</name>
<feature type="region of interest" description="Disordered" evidence="1">
    <location>
        <begin position="466"/>
        <end position="518"/>
    </location>
</feature>
<accession>A0A8H2WKW0</accession>
<feature type="compositionally biased region" description="Polar residues" evidence="1">
    <location>
        <begin position="219"/>
        <end position="232"/>
    </location>
</feature>
<feature type="compositionally biased region" description="Low complexity" evidence="1">
    <location>
        <begin position="625"/>
        <end position="636"/>
    </location>
</feature>
<feature type="compositionally biased region" description="Polar residues" evidence="1">
    <location>
        <begin position="649"/>
        <end position="696"/>
    </location>
</feature>
<dbReference type="AlphaFoldDB" id="A0A8H2WKW0"/>